<organism evidence="1 2">
    <name type="scientific">Jatrophihabitans lederbergiae</name>
    <dbReference type="NCBI Taxonomy" id="3075547"/>
    <lineage>
        <taxon>Bacteria</taxon>
        <taxon>Bacillati</taxon>
        <taxon>Actinomycetota</taxon>
        <taxon>Actinomycetes</taxon>
        <taxon>Jatrophihabitantales</taxon>
        <taxon>Jatrophihabitantaceae</taxon>
        <taxon>Jatrophihabitans</taxon>
    </lineage>
</organism>
<accession>A0ABU2J7R9</accession>
<evidence type="ECO:0000313" key="1">
    <source>
        <dbReference type="EMBL" id="MDT0261030.1"/>
    </source>
</evidence>
<dbReference type="Gene3D" id="3.40.50.20">
    <property type="match status" value="1"/>
</dbReference>
<proteinExistence type="predicted"/>
<keyword evidence="2" id="KW-1185">Reference proteome</keyword>
<sequence length="68" mass="7741">MVALDYTDSRACAEWALRQSNRFCGVYGFRETAVQTVAEVARALEQAGNLPESVELVRNKHRAERHFD</sequence>
<gene>
    <name evidence="1" type="ORF">RM423_06435</name>
</gene>
<evidence type="ECO:0000313" key="2">
    <source>
        <dbReference type="Proteomes" id="UP001183176"/>
    </source>
</evidence>
<comment type="caution">
    <text evidence="1">The sequence shown here is derived from an EMBL/GenBank/DDBJ whole genome shotgun (WGS) entry which is preliminary data.</text>
</comment>
<dbReference type="Proteomes" id="UP001183176">
    <property type="component" value="Unassembled WGS sequence"/>
</dbReference>
<dbReference type="EMBL" id="JAVREH010000006">
    <property type="protein sequence ID" value="MDT0261030.1"/>
    <property type="molecule type" value="Genomic_DNA"/>
</dbReference>
<reference evidence="2" key="1">
    <citation type="submission" date="2023-07" db="EMBL/GenBank/DDBJ databases">
        <title>30 novel species of actinomycetes from the DSMZ collection.</title>
        <authorList>
            <person name="Nouioui I."/>
        </authorList>
    </citation>
    <scope>NUCLEOTIDE SEQUENCE [LARGE SCALE GENOMIC DNA]</scope>
    <source>
        <strain evidence="2">DSM 44399</strain>
    </source>
</reference>
<protein>
    <submittedName>
        <fullName evidence="1">Uncharacterized protein</fullName>
    </submittedName>
</protein>
<name>A0ABU2J7R9_9ACTN</name>
<dbReference type="RefSeq" id="WP_311422187.1">
    <property type="nucleotide sequence ID" value="NZ_JAVREH010000006.1"/>
</dbReference>